<protein>
    <submittedName>
        <fullName evidence="13">NAD(P)/FAD-dependent oxidoreductase</fullName>
    </submittedName>
</protein>
<evidence type="ECO:0000256" key="6">
    <source>
        <dbReference type="ARBA" id="ARBA00023157"/>
    </source>
</evidence>
<dbReference type="Pfam" id="PF07992">
    <property type="entry name" value="Pyr_redox_2"/>
    <property type="match status" value="1"/>
</dbReference>
<dbReference type="InterPro" id="IPR023753">
    <property type="entry name" value="FAD/NAD-binding_dom"/>
</dbReference>
<dbReference type="PIRSF" id="PIRSF000350">
    <property type="entry name" value="Mercury_reductase_MerA"/>
    <property type="match status" value="1"/>
</dbReference>
<feature type="domain" description="FAD/NAD(P)-binding" evidence="12">
    <location>
        <begin position="8"/>
        <end position="311"/>
    </location>
</feature>
<dbReference type="RefSeq" id="WP_123255920.1">
    <property type="nucleotide sequence ID" value="NZ_RBED01000111.1"/>
</dbReference>
<keyword evidence="5 10" id="KW-0560">Oxidoreductase</keyword>
<feature type="binding site" evidence="8">
    <location>
        <begin position="172"/>
        <end position="179"/>
    </location>
    <ligand>
        <name>NAD(+)</name>
        <dbReference type="ChEBI" id="CHEBI:57540"/>
    </ligand>
</feature>
<feature type="disulfide bond" description="Redox-active" evidence="9">
    <location>
        <begin position="45"/>
        <end position="50"/>
    </location>
</feature>
<dbReference type="Pfam" id="PF02852">
    <property type="entry name" value="Pyr_redox_dim"/>
    <property type="match status" value="1"/>
</dbReference>
<keyword evidence="6" id="KW-1015">Disulfide bond</keyword>
<evidence type="ECO:0000259" key="11">
    <source>
        <dbReference type="Pfam" id="PF02852"/>
    </source>
</evidence>
<comment type="similarity">
    <text evidence="1 10">Belongs to the class-I pyridine nucleotide-disulfide oxidoreductase family.</text>
</comment>
<dbReference type="PROSITE" id="PS00076">
    <property type="entry name" value="PYRIDINE_REDOX_1"/>
    <property type="match status" value="1"/>
</dbReference>
<dbReference type="InterPro" id="IPR016156">
    <property type="entry name" value="FAD/NAD-linked_Rdtase_dimer_sf"/>
</dbReference>
<evidence type="ECO:0000259" key="12">
    <source>
        <dbReference type="Pfam" id="PF07992"/>
    </source>
</evidence>
<dbReference type="SUPFAM" id="SSF51905">
    <property type="entry name" value="FAD/NAD(P)-binding domain"/>
    <property type="match status" value="1"/>
</dbReference>
<evidence type="ECO:0000256" key="1">
    <source>
        <dbReference type="ARBA" id="ARBA00007532"/>
    </source>
</evidence>
<dbReference type="PRINTS" id="PR00411">
    <property type="entry name" value="PNDRDTASEI"/>
</dbReference>
<sequence length="476" mass="49767">MTAQDPIFDLLVVGGGTAGIVGAKTAARFGARTVLVEQDRTGGDCLWTGCVPSKTLLSAAEHAKTTRALTGERPDFALVRKRIFAAISTIEPIDSHQSIEESGAAVIQGVLSFSAPGVAQVGGRTIRFRQALIATGGAPSGLEIPGLNASVTVTSETIWELERLPARLTIIGGGPIACELGQAFARLGSEVTMIVRSGILVKEVPEAAGLVRAALEADGVRFLENSAVYGATAADHGTRLRLDNGDELDADVVLLAAGRSPRTAGLGLDRLGVELDETGRIVTDARMGTSNPRIWAAGDVTTNPDFTHLAGVHASVAASNAVLGLSRQVAGTVPRVTFTSPEVAAVGITVADPGLKHRARTVWHEHIDRAVTDDATAGFTRLIVAKRGKILGGTIVGPRAGESLAELALAVQHGLTTSDIAGTTHAYPTYADGVWNAAVADVRANLEAPLMRRAIGVLVRVRRFWLDRPARQRSAR</sequence>
<dbReference type="Proteomes" id="UP000273807">
    <property type="component" value="Unassembled WGS sequence"/>
</dbReference>
<dbReference type="GO" id="GO:0003955">
    <property type="term" value="F:NAD(P)H dehydrogenase (quinone) activity"/>
    <property type="evidence" value="ECO:0007669"/>
    <property type="project" value="TreeGrafter"/>
</dbReference>
<dbReference type="OrthoDB" id="9800167at2"/>
<dbReference type="Gene3D" id="3.30.390.30">
    <property type="match status" value="1"/>
</dbReference>
<keyword evidence="2 10" id="KW-0285">Flavoprotein</keyword>
<evidence type="ECO:0000256" key="2">
    <source>
        <dbReference type="ARBA" id="ARBA00022630"/>
    </source>
</evidence>
<dbReference type="Gene3D" id="3.50.50.60">
    <property type="entry name" value="FAD/NAD(P)-binding domain"/>
    <property type="match status" value="2"/>
</dbReference>
<organism evidence="13 14">
    <name type="scientific">Arthrobacter oryzae</name>
    <dbReference type="NCBI Taxonomy" id="409290"/>
    <lineage>
        <taxon>Bacteria</taxon>
        <taxon>Bacillati</taxon>
        <taxon>Actinomycetota</taxon>
        <taxon>Actinomycetes</taxon>
        <taxon>Micrococcales</taxon>
        <taxon>Micrococcaceae</taxon>
        <taxon>Arthrobacter</taxon>
    </lineage>
</organism>
<reference evidence="13 14" key="1">
    <citation type="submission" date="2018-10" db="EMBL/GenBank/DDBJ databases">
        <title>Genome sequencing of Arthrobacter oryzae TNB02.</title>
        <authorList>
            <person name="Cho Y.-J."/>
            <person name="Cho A."/>
            <person name="Kim O.-S."/>
        </authorList>
    </citation>
    <scope>NUCLEOTIDE SEQUENCE [LARGE SCALE GENOMIC DNA]</scope>
    <source>
        <strain evidence="13 14">TNB02</strain>
    </source>
</reference>
<keyword evidence="14" id="KW-1185">Reference proteome</keyword>
<comment type="cofactor">
    <cofactor evidence="8">
        <name>FAD</name>
        <dbReference type="ChEBI" id="CHEBI:57692"/>
    </cofactor>
    <text evidence="8">Binds 1 FAD per subunit.</text>
</comment>
<dbReference type="InterPro" id="IPR001100">
    <property type="entry name" value="Pyr_nuc-diS_OxRdtase"/>
</dbReference>
<dbReference type="PRINTS" id="PR00368">
    <property type="entry name" value="FADPNR"/>
</dbReference>
<evidence type="ECO:0000256" key="4">
    <source>
        <dbReference type="ARBA" id="ARBA00022857"/>
    </source>
</evidence>
<dbReference type="AlphaFoldDB" id="A0A3N0BVK9"/>
<evidence type="ECO:0000256" key="7">
    <source>
        <dbReference type="ARBA" id="ARBA00023284"/>
    </source>
</evidence>
<dbReference type="InterPro" id="IPR004099">
    <property type="entry name" value="Pyr_nucl-diS_OxRdtase_dimer"/>
</dbReference>
<name>A0A3N0BVK9_9MICC</name>
<evidence type="ECO:0000313" key="13">
    <source>
        <dbReference type="EMBL" id="RNL52959.1"/>
    </source>
</evidence>
<evidence type="ECO:0000256" key="3">
    <source>
        <dbReference type="ARBA" id="ARBA00022827"/>
    </source>
</evidence>
<gene>
    <name evidence="13" type="ORF">D7003_13360</name>
</gene>
<feature type="binding site" evidence="8">
    <location>
        <position position="258"/>
    </location>
    <ligand>
        <name>NAD(+)</name>
        <dbReference type="ChEBI" id="CHEBI:57540"/>
    </ligand>
</feature>
<comment type="caution">
    <text evidence="13">The sequence shown here is derived from an EMBL/GenBank/DDBJ whole genome shotgun (WGS) entry which is preliminary data.</text>
</comment>
<feature type="binding site" evidence="8">
    <location>
        <position position="299"/>
    </location>
    <ligand>
        <name>FAD</name>
        <dbReference type="ChEBI" id="CHEBI:57692"/>
    </ligand>
</feature>
<dbReference type="GO" id="GO:0016668">
    <property type="term" value="F:oxidoreductase activity, acting on a sulfur group of donors, NAD(P) as acceptor"/>
    <property type="evidence" value="ECO:0007669"/>
    <property type="project" value="InterPro"/>
</dbReference>
<accession>A0A3N0BVK9</accession>
<proteinExistence type="inferred from homology"/>
<keyword evidence="8" id="KW-0547">Nucleotide-binding</keyword>
<feature type="domain" description="Pyridine nucleotide-disulphide oxidoreductase dimerisation" evidence="11">
    <location>
        <begin position="333"/>
        <end position="437"/>
    </location>
</feature>
<dbReference type="InterPro" id="IPR036188">
    <property type="entry name" value="FAD/NAD-bd_sf"/>
</dbReference>
<evidence type="ECO:0000313" key="14">
    <source>
        <dbReference type="Proteomes" id="UP000273807"/>
    </source>
</evidence>
<keyword evidence="4" id="KW-0521">NADP</keyword>
<dbReference type="PANTHER" id="PTHR43014">
    <property type="entry name" value="MERCURIC REDUCTASE"/>
    <property type="match status" value="1"/>
</dbReference>
<feature type="binding site" evidence="8">
    <location>
        <position position="54"/>
    </location>
    <ligand>
        <name>FAD</name>
        <dbReference type="ChEBI" id="CHEBI:57692"/>
    </ligand>
</feature>
<dbReference type="GO" id="GO:0050660">
    <property type="term" value="F:flavin adenine dinucleotide binding"/>
    <property type="evidence" value="ECO:0007669"/>
    <property type="project" value="TreeGrafter"/>
</dbReference>
<keyword evidence="8" id="KW-0520">NAD</keyword>
<evidence type="ECO:0000256" key="5">
    <source>
        <dbReference type="ARBA" id="ARBA00023002"/>
    </source>
</evidence>
<dbReference type="EMBL" id="RBED01000111">
    <property type="protein sequence ID" value="RNL52959.1"/>
    <property type="molecule type" value="Genomic_DNA"/>
</dbReference>
<evidence type="ECO:0000256" key="10">
    <source>
        <dbReference type="RuleBase" id="RU003691"/>
    </source>
</evidence>
<dbReference type="SUPFAM" id="SSF55424">
    <property type="entry name" value="FAD/NAD-linked reductases, dimerisation (C-terminal) domain"/>
    <property type="match status" value="1"/>
</dbReference>
<evidence type="ECO:0000256" key="9">
    <source>
        <dbReference type="PIRSR" id="PIRSR000350-4"/>
    </source>
</evidence>
<dbReference type="InterPro" id="IPR012999">
    <property type="entry name" value="Pyr_OxRdtase_I_AS"/>
</dbReference>
<keyword evidence="3 8" id="KW-0274">FAD</keyword>
<evidence type="ECO:0000256" key="8">
    <source>
        <dbReference type="PIRSR" id="PIRSR000350-3"/>
    </source>
</evidence>
<keyword evidence="7 10" id="KW-0676">Redox-active center</keyword>
<dbReference type="PANTHER" id="PTHR43014:SF2">
    <property type="entry name" value="MERCURIC REDUCTASE"/>
    <property type="match status" value="1"/>
</dbReference>